<reference evidence="1" key="1">
    <citation type="submission" date="2020-11" db="EMBL/GenBank/DDBJ databases">
        <title>Connecting structure to function with the recovery of over 1000 high-quality activated sludge metagenome-assembled genomes encoding full-length rRNA genes using long-read sequencing.</title>
        <authorList>
            <person name="Singleton C.M."/>
            <person name="Petriglieri F."/>
            <person name="Kristensen J.M."/>
            <person name="Kirkegaard R.H."/>
            <person name="Michaelsen T.Y."/>
            <person name="Andersen M.H."/>
            <person name="Karst S.M."/>
            <person name="Dueholm M.S."/>
            <person name="Nielsen P.H."/>
            <person name="Albertsen M."/>
        </authorList>
    </citation>
    <scope>NUCLEOTIDE SEQUENCE</scope>
    <source>
        <strain evidence="1">Fred_18-Q3-R57-64_BAT3C.431</strain>
    </source>
</reference>
<dbReference type="EMBL" id="CP064981">
    <property type="protein sequence ID" value="QQR92158.1"/>
    <property type="molecule type" value="Genomic_DNA"/>
</dbReference>
<accession>A0A7T9DIX4</accession>
<name>A0A7T9DIX4_9ARCH</name>
<proteinExistence type="predicted"/>
<organism evidence="1">
    <name type="scientific">Candidatus Iainarchaeum sp</name>
    <dbReference type="NCBI Taxonomy" id="3101447"/>
    <lineage>
        <taxon>Archaea</taxon>
        <taxon>Candidatus Iainarchaeota</taxon>
        <taxon>Candidatus Iainarchaeia</taxon>
        <taxon>Candidatus Iainarchaeales</taxon>
        <taxon>Candidatus Iainarchaeaceae</taxon>
        <taxon>Candidatus Iainarchaeum</taxon>
    </lineage>
</organism>
<dbReference type="Proteomes" id="UP000596004">
    <property type="component" value="Chromosome"/>
</dbReference>
<protein>
    <submittedName>
        <fullName evidence="1">Uncharacterized protein</fullName>
    </submittedName>
</protein>
<sequence length="153" mass="18136">MIRRRATKIPFLAKSQKKQTRRRVVNPLKRKPVSYPFRRISNIELGRIFNLHAIAHIEKAKETLDREAQRVIRKHKVVLEAGEWHANEIFHLSNTDHSYIPGMGYKILENFDAAKVSRVVFYNPFSQRTFIRTVPKRVLSRKRSERHLPPTEE</sequence>
<gene>
    <name evidence="1" type="ORF">IPJ89_03280</name>
</gene>
<dbReference type="AlphaFoldDB" id="A0A7T9DIX4"/>
<evidence type="ECO:0000313" key="1">
    <source>
        <dbReference type="EMBL" id="QQR92158.1"/>
    </source>
</evidence>